<protein>
    <recommendedName>
        <fullName evidence="4">C2H2-type domain-containing protein</fullName>
    </recommendedName>
</protein>
<keyword evidence="3" id="KW-1185">Reference proteome</keyword>
<sequence length="239" mass="26777">MKVAIFAPLLAIGTGLTGVFGAPVSGVNSDLAVRGNELAAIVTRGNDMVVERDEERKKPRPDDPYFCGQPFCLESREKRDETASIVSHDEEHRKPRPHNPYWCGAPFCARNADMTPRELNSSPIQKRAEDITKCWEAFDGQIHCEWAKHDSLVNPKEAITMCWEAPDGQIYCESAADLSRSSDSITKCWESADGQIHCQYAKRNEVLNDITKCRESPQGQIHCEWSSRDPEPVADKSEV</sequence>
<gene>
    <name evidence="2" type="ORF">HETSPECPRED_006375</name>
</gene>
<dbReference type="OrthoDB" id="10582718at2759"/>
<evidence type="ECO:0000256" key="1">
    <source>
        <dbReference type="SAM" id="SignalP"/>
    </source>
</evidence>
<name>A0A8H3IT38_9LECA</name>
<dbReference type="EMBL" id="CAJPDS010000042">
    <property type="protein sequence ID" value="CAF9926630.1"/>
    <property type="molecule type" value="Genomic_DNA"/>
</dbReference>
<feature type="chain" id="PRO_5034725425" description="C2H2-type domain-containing protein" evidence="1">
    <location>
        <begin position="22"/>
        <end position="239"/>
    </location>
</feature>
<comment type="caution">
    <text evidence="2">The sequence shown here is derived from an EMBL/GenBank/DDBJ whole genome shotgun (WGS) entry which is preliminary data.</text>
</comment>
<evidence type="ECO:0000313" key="3">
    <source>
        <dbReference type="Proteomes" id="UP000664521"/>
    </source>
</evidence>
<keyword evidence="1" id="KW-0732">Signal</keyword>
<dbReference type="Proteomes" id="UP000664521">
    <property type="component" value="Unassembled WGS sequence"/>
</dbReference>
<evidence type="ECO:0008006" key="4">
    <source>
        <dbReference type="Google" id="ProtNLM"/>
    </source>
</evidence>
<dbReference type="AlphaFoldDB" id="A0A8H3IT38"/>
<accession>A0A8H3IT38</accession>
<organism evidence="2 3">
    <name type="scientific">Heterodermia speciosa</name>
    <dbReference type="NCBI Taxonomy" id="116794"/>
    <lineage>
        <taxon>Eukaryota</taxon>
        <taxon>Fungi</taxon>
        <taxon>Dikarya</taxon>
        <taxon>Ascomycota</taxon>
        <taxon>Pezizomycotina</taxon>
        <taxon>Lecanoromycetes</taxon>
        <taxon>OSLEUM clade</taxon>
        <taxon>Lecanoromycetidae</taxon>
        <taxon>Caliciales</taxon>
        <taxon>Physciaceae</taxon>
        <taxon>Heterodermia</taxon>
    </lineage>
</organism>
<evidence type="ECO:0000313" key="2">
    <source>
        <dbReference type="EMBL" id="CAF9926630.1"/>
    </source>
</evidence>
<reference evidence="2" key="1">
    <citation type="submission" date="2021-03" db="EMBL/GenBank/DDBJ databases">
        <authorList>
            <person name="Tagirdzhanova G."/>
        </authorList>
    </citation>
    <scope>NUCLEOTIDE SEQUENCE</scope>
</reference>
<proteinExistence type="predicted"/>
<feature type="signal peptide" evidence="1">
    <location>
        <begin position="1"/>
        <end position="21"/>
    </location>
</feature>